<name>A0A368GKN5_ANCCA</name>
<organism evidence="1 2">
    <name type="scientific">Ancylostoma caninum</name>
    <name type="common">Dog hookworm</name>
    <dbReference type="NCBI Taxonomy" id="29170"/>
    <lineage>
        <taxon>Eukaryota</taxon>
        <taxon>Metazoa</taxon>
        <taxon>Ecdysozoa</taxon>
        <taxon>Nematoda</taxon>
        <taxon>Chromadorea</taxon>
        <taxon>Rhabditida</taxon>
        <taxon>Rhabditina</taxon>
        <taxon>Rhabditomorpha</taxon>
        <taxon>Strongyloidea</taxon>
        <taxon>Ancylostomatidae</taxon>
        <taxon>Ancylostomatinae</taxon>
        <taxon>Ancylostoma</taxon>
    </lineage>
</organism>
<dbReference type="EMBL" id="JOJR01000146">
    <property type="protein sequence ID" value="RCN43819.1"/>
    <property type="molecule type" value="Genomic_DNA"/>
</dbReference>
<sequence>MLNPYPMPELLNAVHFRQKAVSSVISATRSLFSFKNKILARFGQQWKWLAVTRYSAGYSSQGPDEHKNVKCTYMQQFSVFKWISNFRYFLGRTAHLQSSAWEELLGIIVC</sequence>
<proteinExistence type="predicted"/>
<dbReference type="Proteomes" id="UP000252519">
    <property type="component" value="Unassembled WGS sequence"/>
</dbReference>
<reference evidence="1 2" key="1">
    <citation type="submission" date="2014-10" db="EMBL/GenBank/DDBJ databases">
        <title>Draft genome of the hookworm Ancylostoma caninum.</title>
        <authorList>
            <person name="Mitreva M."/>
        </authorList>
    </citation>
    <scope>NUCLEOTIDE SEQUENCE [LARGE SCALE GENOMIC DNA]</scope>
    <source>
        <strain evidence="1 2">Baltimore</strain>
    </source>
</reference>
<comment type="caution">
    <text evidence="1">The sequence shown here is derived from an EMBL/GenBank/DDBJ whole genome shotgun (WGS) entry which is preliminary data.</text>
</comment>
<evidence type="ECO:0000313" key="1">
    <source>
        <dbReference type="EMBL" id="RCN43819.1"/>
    </source>
</evidence>
<dbReference type="AlphaFoldDB" id="A0A368GKN5"/>
<gene>
    <name evidence="1" type="ORF">ANCCAN_10208</name>
</gene>
<evidence type="ECO:0000313" key="2">
    <source>
        <dbReference type="Proteomes" id="UP000252519"/>
    </source>
</evidence>
<keyword evidence="2" id="KW-1185">Reference proteome</keyword>
<protein>
    <submittedName>
        <fullName evidence="1">Uncharacterized protein</fullName>
    </submittedName>
</protein>
<accession>A0A368GKN5</accession>